<sequence length="326" mass="35627">MPLKLKSFLMSMVKYLIEVIDILEDPKIDGYRVKDFLEAKYSNYLRVDVETIKGNDGSVDLVTILIPGAQGKKLGGTAPTLGITGRAGGISARPTIKGLVSDADGVITALAVAYKIAEMARRGDALPGDVIITTNICPNAIVIPHEPAPLIRSPINLFEILRREVKPEMDAILSVDATKANLVVKNLGFAITPTVKEGWILKVSPDLIKIYMNVTGRTPIIVPLTMQDIIPFTVPVYHINSIVQPWLFTKSPVVGVAITTETVIPGSATNVTNLISLDQASRFILEVAYEFTTGKMKFYDENEWNILKNTYGELSEIMRRGLGDSS</sequence>
<dbReference type="Proteomes" id="UP000001137">
    <property type="component" value="Chromosome"/>
</dbReference>
<dbReference type="Pfam" id="PF06675">
    <property type="entry name" value="DUF1177"/>
    <property type="match status" value="1"/>
</dbReference>
<reference evidence="1 2" key="1">
    <citation type="submission" date="2007-10" db="EMBL/GenBank/DDBJ databases">
        <title>Complete sequence of Caldivirga maquilingensis IC-167.</title>
        <authorList>
            <consortium name="US DOE Joint Genome Institute"/>
            <person name="Copeland A."/>
            <person name="Lucas S."/>
            <person name="Lapidus A."/>
            <person name="Barry K."/>
            <person name="Glavina del Rio T."/>
            <person name="Dalin E."/>
            <person name="Tice H."/>
            <person name="Pitluck S."/>
            <person name="Saunders E."/>
            <person name="Brettin T."/>
            <person name="Bruce D."/>
            <person name="Detter J.C."/>
            <person name="Han C."/>
            <person name="Schmutz J."/>
            <person name="Larimer F."/>
            <person name="Land M."/>
            <person name="Hauser L."/>
            <person name="Kyrpides N."/>
            <person name="Ivanova N."/>
            <person name="Biddle J.F."/>
            <person name="Zhang Z."/>
            <person name="Fitz-Gibbon S.T."/>
            <person name="Lowe T.M."/>
            <person name="Saltikov C."/>
            <person name="House C.H."/>
            <person name="Richardson P."/>
        </authorList>
    </citation>
    <scope>NUCLEOTIDE SEQUENCE [LARGE SCALE GENOMIC DNA]</scope>
    <source>
        <strain evidence="2">ATCC 700844 / DSM 13496 / JCM 10307 / IC-167</strain>
    </source>
</reference>
<dbReference type="KEGG" id="cma:Cmaq_1826"/>
<keyword evidence="2" id="KW-1185">Reference proteome</keyword>
<evidence type="ECO:0000313" key="2">
    <source>
        <dbReference type="Proteomes" id="UP000001137"/>
    </source>
</evidence>
<dbReference type="HOGENOM" id="CLU_077081_0_0_2"/>
<accession>A8MB14</accession>
<gene>
    <name evidence="1" type="ordered locus">Cmaq_1826</name>
</gene>
<proteinExistence type="predicted"/>
<evidence type="ECO:0000313" key="1">
    <source>
        <dbReference type="EMBL" id="ABW02643.1"/>
    </source>
</evidence>
<organism evidence="1 2">
    <name type="scientific">Caldivirga maquilingensis (strain ATCC 700844 / DSM 13496 / JCM 10307 / IC-167)</name>
    <dbReference type="NCBI Taxonomy" id="397948"/>
    <lineage>
        <taxon>Archaea</taxon>
        <taxon>Thermoproteota</taxon>
        <taxon>Thermoprotei</taxon>
        <taxon>Thermoproteales</taxon>
        <taxon>Thermoproteaceae</taxon>
        <taxon>Caldivirga</taxon>
    </lineage>
</organism>
<evidence type="ECO:0008006" key="3">
    <source>
        <dbReference type="Google" id="ProtNLM"/>
    </source>
</evidence>
<dbReference type="InterPro" id="IPR009561">
    <property type="entry name" value="DUF1177"/>
</dbReference>
<dbReference type="eggNOG" id="arCOG05881">
    <property type="taxonomic scope" value="Archaea"/>
</dbReference>
<name>A8MB14_CALMQ</name>
<dbReference type="EMBL" id="CP000852">
    <property type="protein sequence ID" value="ABW02643.1"/>
    <property type="molecule type" value="Genomic_DNA"/>
</dbReference>
<protein>
    <recommendedName>
        <fullName evidence="3">DUF1177 domain-containing protein</fullName>
    </recommendedName>
</protein>
<dbReference type="AlphaFoldDB" id="A8MB14"/>